<comment type="caution">
    <text evidence="2">The sequence shown here is derived from an EMBL/GenBank/DDBJ whole genome shotgun (WGS) entry which is preliminary data.</text>
</comment>
<accession>A0A6J7ZH68</accession>
<evidence type="ECO:0000313" key="3">
    <source>
        <dbReference type="Proteomes" id="UP000196521"/>
    </source>
</evidence>
<dbReference type="EMBL" id="CZCZ02000007">
    <property type="protein sequence ID" value="CAC5341115.1"/>
    <property type="molecule type" value="Genomic_DNA"/>
</dbReference>
<organism evidence="2 3">
    <name type="scientific">Planktothrix rubescens CCAP 1459/22</name>
    <dbReference type="NCBI Taxonomy" id="329571"/>
    <lineage>
        <taxon>Bacteria</taxon>
        <taxon>Bacillati</taxon>
        <taxon>Cyanobacteriota</taxon>
        <taxon>Cyanophyceae</taxon>
        <taxon>Oscillatoriophycideae</taxon>
        <taxon>Oscillatoriales</taxon>
        <taxon>Microcoleaceae</taxon>
        <taxon>Planktothrix</taxon>
    </lineage>
</organism>
<proteinExistence type="predicted"/>
<name>A0A6J7ZH68_PLARU</name>
<feature type="region of interest" description="Disordered" evidence="1">
    <location>
        <begin position="46"/>
        <end position="68"/>
    </location>
</feature>
<protein>
    <submittedName>
        <fullName evidence="2">Uncharacterized protein</fullName>
    </submittedName>
</protein>
<evidence type="ECO:0000256" key="1">
    <source>
        <dbReference type="SAM" id="MobiDB-lite"/>
    </source>
</evidence>
<dbReference type="Proteomes" id="UP000196521">
    <property type="component" value="Unassembled WGS sequence"/>
</dbReference>
<dbReference type="AlphaFoldDB" id="A0A6J7ZH68"/>
<keyword evidence="3" id="KW-1185">Reference proteome</keyword>
<reference evidence="2" key="1">
    <citation type="submission" date="2020-05" db="EMBL/GenBank/DDBJ databases">
        <authorList>
            <consortium name="Genoscope - CEA"/>
            <person name="William W."/>
        </authorList>
    </citation>
    <scope>NUCLEOTIDE SEQUENCE [LARGE SCALE GENOMIC DNA]</scope>
    <source>
        <strain evidence="2">PCC 7821</strain>
    </source>
</reference>
<gene>
    <name evidence="2" type="ORF">PLAN_120311</name>
</gene>
<evidence type="ECO:0000313" key="2">
    <source>
        <dbReference type="EMBL" id="CAC5341115.1"/>
    </source>
</evidence>
<sequence length="68" mass="7858">MGWSLYNDNQIKPCETVSIYRFIFTACYNQVPIPLNSFTKKYESLGNQTTKNPRRNPTISRSPLLTSL</sequence>